<evidence type="ECO:0000313" key="3">
    <source>
        <dbReference type="EMBL" id="EAX96545.1"/>
    </source>
</evidence>
<proteinExistence type="predicted"/>
<reference evidence="3" key="2">
    <citation type="journal article" date="2007" name="Science">
        <title>Draft genome sequence of the sexually transmitted pathogen Trichomonas vaginalis.</title>
        <authorList>
            <person name="Carlton J.M."/>
            <person name="Hirt R.P."/>
            <person name="Silva J.C."/>
            <person name="Delcher A.L."/>
            <person name="Schatz M."/>
            <person name="Zhao Q."/>
            <person name="Wortman J.R."/>
            <person name="Bidwell S.L."/>
            <person name="Alsmark U.C.M."/>
            <person name="Besteiro S."/>
            <person name="Sicheritz-Ponten T."/>
            <person name="Noel C.J."/>
            <person name="Dacks J.B."/>
            <person name="Foster P.G."/>
            <person name="Simillion C."/>
            <person name="Van de Peer Y."/>
            <person name="Miranda-Saavedra D."/>
            <person name="Barton G.J."/>
            <person name="Westrop G.D."/>
            <person name="Mueller S."/>
            <person name="Dessi D."/>
            <person name="Fiori P.L."/>
            <person name="Ren Q."/>
            <person name="Paulsen I."/>
            <person name="Zhang H."/>
            <person name="Bastida-Corcuera F.D."/>
            <person name="Simoes-Barbosa A."/>
            <person name="Brown M.T."/>
            <person name="Hayes R.D."/>
            <person name="Mukherjee M."/>
            <person name="Okumura C.Y."/>
            <person name="Schneider R."/>
            <person name="Smith A.J."/>
            <person name="Vanacova S."/>
            <person name="Villalvazo M."/>
            <person name="Haas B.J."/>
            <person name="Pertea M."/>
            <person name="Feldblyum T.V."/>
            <person name="Utterback T.R."/>
            <person name="Shu C.L."/>
            <person name="Osoegawa K."/>
            <person name="de Jong P.J."/>
            <person name="Hrdy I."/>
            <person name="Horvathova L."/>
            <person name="Zubacova Z."/>
            <person name="Dolezal P."/>
            <person name="Malik S.B."/>
            <person name="Logsdon J.M. Jr."/>
            <person name="Henze K."/>
            <person name="Gupta A."/>
            <person name="Wang C.C."/>
            <person name="Dunne R.L."/>
            <person name="Upcroft J.A."/>
            <person name="Upcroft P."/>
            <person name="White O."/>
            <person name="Salzberg S.L."/>
            <person name="Tang P."/>
            <person name="Chiu C.-H."/>
            <person name="Lee Y.-S."/>
            <person name="Embley T.M."/>
            <person name="Coombs G.H."/>
            <person name="Mottram J.C."/>
            <person name="Tachezy J."/>
            <person name="Fraser-Liggett C.M."/>
            <person name="Johnson P.J."/>
        </authorList>
    </citation>
    <scope>NUCLEOTIDE SEQUENCE [LARGE SCALE GENOMIC DNA]</scope>
    <source>
        <strain evidence="3">G3</strain>
    </source>
</reference>
<dbReference type="InterPro" id="IPR013217">
    <property type="entry name" value="Methyltransf_12"/>
</dbReference>
<dbReference type="GO" id="GO:0032259">
    <property type="term" value="P:methylation"/>
    <property type="evidence" value="ECO:0007669"/>
    <property type="project" value="UniProtKB-KW"/>
</dbReference>
<organism evidence="3 4">
    <name type="scientific">Trichomonas vaginalis (strain ATCC PRA-98 / G3)</name>
    <dbReference type="NCBI Taxonomy" id="412133"/>
    <lineage>
        <taxon>Eukaryota</taxon>
        <taxon>Metamonada</taxon>
        <taxon>Parabasalia</taxon>
        <taxon>Trichomonadida</taxon>
        <taxon>Trichomonadidae</taxon>
        <taxon>Trichomonas</taxon>
    </lineage>
</organism>
<dbReference type="EMBL" id="DS113754">
    <property type="protein sequence ID" value="EAX96545.1"/>
    <property type="molecule type" value="Genomic_DNA"/>
</dbReference>
<dbReference type="AlphaFoldDB" id="A2FEZ1"/>
<dbReference type="PANTHER" id="PTHR43861:SF3">
    <property type="entry name" value="PUTATIVE (AFU_ORTHOLOGUE AFUA_2G14390)-RELATED"/>
    <property type="match status" value="1"/>
</dbReference>
<evidence type="ECO:0000313" key="4">
    <source>
        <dbReference type="Proteomes" id="UP000001542"/>
    </source>
</evidence>
<dbReference type="InterPro" id="IPR029063">
    <property type="entry name" value="SAM-dependent_MTases_sf"/>
</dbReference>
<dbReference type="Proteomes" id="UP000001542">
    <property type="component" value="Unassembled WGS sequence"/>
</dbReference>
<gene>
    <name evidence="3" type="ORF">TVAG_256850</name>
</gene>
<name>A2FEZ1_TRIV3</name>
<dbReference type="STRING" id="5722.A2FEZ1"/>
<evidence type="ECO:0000259" key="2">
    <source>
        <dbReference type="Pfam" id="PF08242"/>
    </source>
</evidence>
<dbReference type="GO" id="GO:0008168">
    <property type="term" value="F:methyltransferase activity"/>
    <property type="evidence" value="ECO:0000318"/>
    <property type="project" value="GO_Central"/>
</dbReference>
<accession>A2FEZ1</accession>
<dbReference type="Pfam" id="PF08242">
    <property type="entry name" value="Methyltransf_12"/>
    <property type="match status" value="1"/>
</dbReference>
<keyword evidence="3" id="KW-0489">Methyltransferase</keyword>
<keyword evidence="1" id="KW-0808">Transferase</keyword>
<dbReference type="SMR" id="A2FEZ1"/>
<dbReference type="SUPFAM" id="SSF53335">
    <property type="entry name" value="S-adenosyl-L-methionine-dependent methyltransferases"/>
    <property type="match status" value="1"/>
</dbReference>
<dbReference type="RefSeq" id="XP_001309475.1">
    <property type="nucleotide sequence ID" value="XM_001309474.1"/>
</dbReference>
<dbReference type="PANTHER" id="PTHR43861">
    <property type="entry name" value="TRANS-ACONITATE 2-METHYLTRANSFERASE-RELATED"/>
    <property type="match status" value="1"/>
</dbReference>
<dbReference type="Gene3D" id="3.40.50.150">
    <property type="entry name" value="Vaccinia Virus protein VP39"/>
    <property type="match status" value="1"/>
</dbReference>
<dbReference type="KEGG" id="tva:4754318"/>
<sequence>MTNPYEWFDKRAKDWNQTPGKIELCTRFVAEVRKQANITPESRILDFGCGTGLNGIYLINDAKTIGFLDPSSGMIEQVKKELAEINKTNVEIYNQEISQTTMEPFDFVVSSMAFHHAEDLKGTISAIAEKMKVGGKCFICDLHKEDGSFHAGFCTVPHNGFDIEELKQTFLQNGFSKAEHIDFGTYLQKEREYPLFVLTATK</sequence>
<keyword evidence="4" id="KW-1185">Reference proteome</keyword>
<dbReference type="VEuPathDB" id="TrichDB:TVAGG3_0046800"/>
<feature type="domain" description="Methyltransferase type 12" evidence="2">
    <location>
        <begin position="45"/>
        <end position="136"/>
    </location>
</feature>
<dbReference type="eggNOG" id="KOG1270">
    <property type="taxonomic scope" value="Eukaryota"/>
</dbReference>
<dbReference type="OrthoDB" id="3647at2759"/>
<dbReference type="InParanoid" id="A2FEZ1"/>
<dbReference type="VEuPathDB" id="TrichDB:TVAG_256850"/>
<dbReference type="CDD" id="cd02440">
    <property type="entry name" value="AdoMet_MTases"/>
    <property type="match status" value="1"/>
</dbReference>
<reference evidence="3" key="1">
    <citation type="submission" date="2006-10" db="EMBL/GenBank/DDBJ databases">
        <authorList>
            <person name="Amadeo P."/>
            <person name="Zhao Q."/>
            <person name="Wortman J."/>
            <person name="Fraser-Liggett C."/>
            <person name="Carlton J."/>
        </authorList>
    </citation>
    <scope>NUCLEOTIDE SEQUENCE</scope>
    <source>
        <strain evidence="3">G3</strain>
    </source>
</reference>
<protein>
    <submittedName>
        <fullName evidence="3">S-adenosylmethionine-dependent methyltransferase, putative</fullName>
    </submittedName>
</protein>
<evidence type="ECO:0000256" key="1">
    <source>
        <dbReference type="ARBA" id="ARBA00022679"/>
    </source>
</evidence>